<proteinExistence type="predicted"/>
<evidence type="ECO:0000259" key="1">
    <source>
        <dbReference type="PROSITE" id="PS51746"/>
    </source>
</evidence>
<gene>
    <name evidence="2" type="ORF">DPQ33_04905</name>
</gene>
<dbReference type="Pfam" id="PF13672">
    <property type="entry name" value="PP2C_2"/>
    <property type="match status" value="1"/>
</dbReference>
<protein>
    <submittedName>
        <fullName evidence="2">Serine/threonine-protein phosphatase</fullName>
    </submittedName>
</protein>
<dbReference type="InterPro" id="IPR001932">
    <property type="entry name" value="PPM-type_phosphatase-like_dom"/>
</dbReference>
<reference evidence="2 3" key="1">
    <citation type="submission" date="2018-06" db="EMBL/GenBank/DDBJ databases">
        <title>Complete genome of Desulfovibrio indonesiensis P37SLT.</title>
        <authorList>
            <person name="Crispim J.S."/>
            <person name="Vidigal P.M.P."/>
            <person name="Silva L.C.F."/>
            <person name="Laguardia C.N."/>
            <person name="Araujo L.C."/>
            <person name="Dias R.S."/>
            <person name="Sousa M.P."/>
            <person name="Paula S.O."/>
            <person name="Silva C."/>
        </authorList>
    </citation>
    <scope>NUCLEOTIDE SEQUENCE [LARGE SCALE GENOMIC DNA]</scope>
    <source>
        <strain evidence="2 3">P37SLT</strain>
    </source>
</reference>
<dbReference type="SMART" id="SM00332">
    <property type="entry name" value="PP2Cc"/>
    <property type="match status" value="1"/>
</dbReference>
<dbReference type="OrthoDB" id="5496340at2"/>
<name>A0A7M3MHT1_9BACT</name>
<evidence type="ECO:0000313" key="2">
    <source>
        <dbReference type="EMBL" id="TVM18810.1"/>
    </source>
</evidence>
<evidence type="ECO:0000313" key="3">
    <source>
        <dbReference type="Proteomes" id="UP000448292"/>
    </source>
</evidence>
<dbReference type="InterPro" id="IPR015655">
    <property type="entry name" value="PP2C"/>
</dbReference>
<feature type="domain" description="PPM-type phosphatase" evidence="1">
    <location>
        <begin position="25"/>
        <end position="281"/>
    </location>
</feature>
<dbReference type="GO" id="GO:0004722">
    <property type="term" value="F:protein serine/threonine phosphatase activity"/>
    <property type="evidence" value="ECO:0007669"/>
    <property type="project" value="InterPro"/>
</dbReference>
<comment type="caution">
    <text evidence="2">The sequence shown here is derived from an EMBL/GenBank/DDBJ whole genome shotgun (WGS) entry which is preliminary data.</text>
</comment>
<dbReference type="SMART" id="SM00331">
    <property type="entry name" value="PP2C_SIG"/>
    <property type="match status" value="1"/>
</dbReference>
<dbReference type="EMBL" id="QMIE01000003">
    <property type="protein sequence ID" value="TVM18810.1"/>
    <property type="molecule type" value="Genomic_DNA"/>
</dbReference>
<dbReference type="PROSITE" id="PS51746">
    <property type="entry name" value="PPM_2"/>
    <property type="match status" value="1"/>
</dbReference>
<keyword evidence="3" id="KW-1185">Reference proteome</keyword>
<dbReference type="InterPro" id="IPR036457">
    <property type="entry name" value="PPM-type-like_dom_sf"/>
</dbReference>
<dbReference type="AlphaFoldDB" id="A0A7M3MHT1"/>
<dbReference type="SUPFAM" id="SSF81606">
    <property type="entry name" value="PP2C-like"/>
    <property type="match status" value="1"/>
</dbReference>
<sequence>MRCAQNVGLGRHKESFVPIVIHTHAFGITDVGRRRDTNQDTFLIDRDLGLFVVADGMGGRQGGGVASQLVTETVSTQLRRHLARDAPAPDPNDPVFVDDEERQLARKGRLLKGAVLASNRAVFEKSSQHAALRGMGSTLAAVLLNEDVLEIANVGDSPIYLLRGGAIHLVSVIHTVEAEHAAKIASGELAADSPPLDKRYRHVLTRAVGVAPGVKVQMRELRFYDGDQLLLCSDGLSNKVDPDEMLDVAERNNPEATCRKLVNLANERGGEDNICVVNVRLGIEDVDGEDDEDELLRLKPSIFTIMGRLLGKG</sequence>
<dbReference type="Proteomes" id="UP000448292">
    <property type="component" value="Unassembled WGS sequence"/>
</dbReference>
<organism evidence="2 3">
    <name type="scientific">Oceanidesulfovibrio indonesiensis</name>
    <dbReference type="NCBI Taxonomy" id="54767"/>
    <lineage>
        <taxon>Bacteria</taxon>
        <taxon>Pseudomonadati</taxon>
        <taxon>Thermodesulfobacteriota</taxon>
        <taxon>Desulfovibrionia</taxon>
        <taxon>Desulfovibrionales</taxon>
        <taxon>Desulfovibrionaceae</taxon>
        <taxon>Oceanidesulfovibrio</taxon>
    </lineage>
</organism>
<dbReference type="CDD" id="cd00143">
    <property type="entry name" value="PP2Cc"/>
    <property type="match status" value="1"/>
</dbReference>
<accession>A0A7M3MHT1</accession>
<dbReference type="PANTHER" id="PTHR47992">
    <property type="entry name" value="PROTEIN PHOSPHATASE"/>
    <property type="match status" value="1"/>
</dbReference>
<dbReference type="Gene3D" id="3.60.40.10">
    <property type="entry name" value="PPM-type phosphatase domain"/>
    <property type="match status" value="1"/>
</dbReference>